<protein>
    <submittedName>
        <fullName evidence="7">Histone chaperone ASF1A</fullName>
    </submittedName>
</protein>
<name>T2M3B9_HYDVU</name>
<gene>
    <name evidence="7" type="primary">ASF1A</name>
</gene>
<dbReference type="GO" id="GO:0042393">
    <property type="term" value="F:histone binding"/>
    <property type="evidence" value="ECO:0007669"/>
    <property type="project" value="TreeGrafter"/>
</dbReference>
<reference evidence="7" key="1">
    <citation type="journal article" date="2013" name="Genome Biol. Evol.">
        <title>Punctuated emergences of genetic and phenotypic innovations in eumetazoan, bilaterian, euteleostome, and hominidae ancestors.</title>
        <authorList>
            <person name="Wenger Y."/>
            <person name="Galliot B."/>
        </authorList>
    </citation>
    <scope>NUCLEOTIDE SEQUENCE</scope>
    <source>
        <tissue evidence="7">Whole animals</tissue>
    </source>
</reference>
<dbReference type="InterPro" id="IPR006818">
    <property type="entry name" value="ASF1-like"/>
</dbReference>
<dbReference type="PANTHER" id="PTHR12040:SF0">
    <property type="entry name" value="HISTONE CHAPERONE ASF1"/>
    <property type="match status" value="1"/>
</dbReference>
<evidence type="ECO:0000256" key="3">
    <source>
        <dbReference type="ARBA" id="ARBA00023015"/>
    </source>
</evidence>
<dbReference type="InterPro" id="IPR036747">
    <property type="entry name" value="ASF1-like_sf"/>
</dbReference>
<dbReference type="OMA" id="SSNCAYI"/>
<accession>T2M3B9</accession>
<dbReference type="GO" id="GO:0000785">
    <property type="term" value="C:chromatin"/>
    <property type="evidence" value="ECO:0007669"/>
    <property type="project" value="TreeGrafter"/>
</dbReference>
<evidence type="ECO:0000256" key="2">
    <source>
        <dbReference type="ARBA" id="ARBA00006051"/>
    </source>
</evidence>
<dbReference type="PANTHER" id="PTHR12040">
    <property type="entry name" value="ANTI-SILENCING PROTEIN 1"/>
    <property type="match status" value="1"/>
</dbReference>
<dbReference type="SUPFAM" id="SSF101546">
    <property type="entry name" value="ASF1-like"/>
    <property type="match status" value="1"/>
</dbReference>
<dbReference type="AlphaFoldDB" id="T2M3B9"/>
<dbReference type="GO" id="GO:0006335">
    <property type="term" value="P:DNA replication-dependent chromatin assembly"/>
    <property type="evidence" value="ECO:0007669"/>
    <property type="project" value="TreeGrafter"/>
</dbReference>
<dbReference type="Pfam" id="PF04729">
    <property type="entry name" value="ASF1_hist_chap"/>
    <property type="match status" value="1"/>
</dbReference>
<dbReference type="EMBL" id="HAAD01000255">
    <property type="protein sequence ID" value="CDG66487.1"/>
    <property type="molecule type" value="mRNA"/>
</dbReference>
<evidence type="ECO:0000256" key="1">
    <source>
        <dbReference type="ARBA" id="ARBA00004123"/>
    </source>
</evidence>
<keyword evidence="6" id="KW-0539">Nucleus</keyword>
<comment type="similarity">
    <text evidence="2">Belongs to the ASF1 family.</text>
</comment>
<dbReference type="KEGG" id="hmg:100215770"/>
<dbReference type="GO" id="GO:0005634">
    <property type="term" value="C:nucleus"/>
    <property type="evidence" value="ECO:0007669"/>
    <property type="project" value="UniProtKB-SubCell"/>
</dbReference>
<evidence type="ECO:0000256" key="6">
    <source>
        <dbReference type="ARBA" id="ARBA00023242"/>
    </source>
</evidence>
<evidence type="ECO:0000256" key="5">
    <source>
        <dbReference type="ARBA" id="ARBA00023186"/>
    </source>
</evidence>
<keyword evidence="3" id="KW-0805">Transcription regulation</keyword>
<comment type="subcellular location">
    <subcellularLocation>
        <location evidence="1">Nucleus</location>
    </subcellularLocation>
</comment>
<dbReference type="FunFam" id="2.60.40.1490:FF:000001">
    <property type="entry name" value="Histone chaperone ASF1"/>
    <property type="match status" value="1"/>
</dbReference>
<proteinExistence type="evidence at transcript level"/>
<evidence type="ECO:0000256" key="4">
    <source>
        <dbReference type="ARBA" id="ARBA00023163"/>
    </source>
</evidence>
<organism evidence="7">
    <name type="scientific">Hydra vulgaris</name>
    <name type="common">Hydra</name>
    <name type="synonym">Hydra attenuata</name>
    <dbReference type="NCBI Taxonomy" id="6087"/>
    <lineage>
        <taxon>Eukaryota</taxon>
        <taxon>Metazoa</taxon>
        <taxon>Cnidaria</taxon>
        <taxon>Hydrozoa</taxon>
        <taxon>Hydroidolina</taxon>
        <taxon>Anthoathecata</taxon>
        <taxon>Aplanulata</taxon>
        <taxon>Hydridae</taxon>
        <taxon>Hydra</taxon>
    </lineage>
</organism>
<dbReference type="Gene3D" id="2.60.40.1490">
    <property type="entry name" value="Histone chaperone ASF1-like"/>
    <property type="match status" value="1"/>
</dbReference>
<dbReference type="OrthoDB" id="29755at2759"/>
<keyword evidence="4" id="KW-0804">Transcription</keyword>
<evidence type="ECO:0000313" key="7">
    <source>
        <dbReference type="EMBL" id="CDG66487.1"/>
    </source>
</evidence>
<sequence length="154" mass="17479">MAARVRVTDVGVLNNPCKFFEPFQFQITFECLDISSDLEWKLVYVGAAENPEYDQVLDTVLVGDIQAGKHMFVFQADPPNPDLIPQSDICGVTVILLTCSYKGAEFIRVGYYVNTDYSDPELRENPPPTIIYEQLQRNILASQPRVTKFPIAWE</sequence>
<keyword evidence="5" id="KW-0143">Chaperone</keyword>